<dbReference type="Pfam" id="PF01636">
    <property type="entry name" value="APH"/>
    <property type="match status" value="1"/>
</dbReference>
<keyword evidence="3" id="KW-1185">Reference proteome</keyword>
<organism evidence="2 3">
    <name type="scientific">Methanooceanicella nereidis</name>
    <dbReference type="NCBI Taxonomy" id="2052831"/>
    <lineage>
        <taxon>Archaea</taxon>
        <taxon>Methanobacteriati</taxon>
        <taxon>Methanobacteriota</taxon>
        <taxon>Stenosarchaea group</taxon>
        <taxon>Methanomicrobia</taxon>
        <taxon>Methanocellales</taxon>
        <taxon>Methanocellaceae</taxon>
        <taxon>Methanooceanicella</taxon>
    </lineage>
</organism>
<proteinExistence type="predicted"/>
<accession>A0AAP2W6B3</accession>
<gene>
    <name evidence="2" type="ORF">CUJ83_09175</name>
</gene>
<protein>
    <submittedName>
        <fullName evidence="2">Aminoglycoside phosphotransferase</fullName>
    </submittedName>
</protein>
<dbReference type="EMBL" id="PGCK01000007">
    <property type="protein sequence ID" value="MCD1295168.1"/>
    <property type="molecule type" value="Genomic_DNA"/>
</dbReference>
<feature type="domain" description="Aminoglycoside phosphotransferase" evidence="1">
    <location>
        <begin position="199"/>
        <end position="266"/>
    </location>
</feature>
<name>A0AAP2W6B3_9EURY</name>
<evidence type="ECO:0000259" key="1">
    <source>
        <dbReference type="Pfam" id="PF01636"/>
    </source>
</evidence>
<dbReference type="SUPFAM" id="SSF56112">
    <property type="entry name" value="Protein kinase-like (PK-like)"/>
    <property type="match status" value="1"/>
</dbReference>
<dbReference type="AlphaFoldDB" id="A0AAP2W6B3"/>
<dbReference type="InterPro" id="IPR002575">
    <property type="entry name" value="Aminoglycoside_PTrfase"/>
</dbReference>
<dbReference type="Gene3D" id="3.90.1200.10">
    <property type="match status" value="1"/>
</dbReference>
<evidence type="ECO:0000313" key="3">
    <source>
        <dbReference type="Proteomes" id="UP001320159"/>
    </source>
</evidence>
<evidence type="ECO:0000313" key="2">
    <source>
        <dbReference type="EMBL" id="MCD1295168.1"/>
    </source>
</evidence>
<reference evidence="2 3" key="1">
    <citation type="submission" date="2017-11" db="EMBL/GenBank/DDBJ databases">
        <title>Isolation and Characterization of Family Methanocellaceae Species from Potential Methane Hydrate Area Offshore Southwestern Taiwan.</title>
        <authorList>
            <person name="Zhang W.-L."/>
            <person name="Chen W.-C."/>
            <person name="Lai M.-C."/>
            <person name="Chen S.-C."/>
        </authorList>
    </citation>
    <scope>NUCLEOTIDE SEQUENCE [LARGE SCALE GENOMIC DNA]</scope>
    <source>
        <strain evidence="2 3">CWC-04</strain>
    </source>
</reference>
<dbReference type="InterPro" id="IPR011009">
    <property type="entry name" value="Kinase-like_dom_sf"/>
</dbReference>
<dbReference type="RefSeq" id="WP_230742017.1">
    <property type="nucleotide sequence ID" value="NZ_PGCK01000007.1"/>
</dbReference>
<sequence length="363" mass="42484">MTDSIQNVESYLEEVYGKPVSVIRVVELGGDGEETELKGFGYGKPYLIDFILGGEERSAVLSSMRVQKGFGHDTFADRAALMLWQNYAYERLPRHARSLDVGYFTKSGKLKSAGDADEYFILMELISGTEYFRDLNRIRDADIFSRLDIDRAVALSDYLVEIHSRKHDDPVLYHRRIRELIGSGECIMGLADSYPEDFEYYSRDDLERMEKECVKWRWKIRPNVKRLCVVHGDFHPWNIMFRNGIDFSVLDRSRGEYGEAADDVSCMSLNYIFYSLQKHGRLQGNFKKLYDSFMQNYLDRTEDEYILSCIQPFYAFRALVVASPLWYPNLDPEVRIKLFNFIDNVLAGDRFDHKNVNQYFMRK</sequence>
<comment type="caution">
    <text evidence="2">The sequence shown here is derived from an EMBL/GenBank/DDBJ whole genome shotgun (WGS) entry which is preliminary data.</text>
</comment>
<dbReference type="Proteomes" id="UP001320159">
    <property type="component" value="Unassembled WGS sequence"/>
</dbReference>